<reference evidence="4" key="1">
    <citation type="submission" date="2018-02" db="EMBL/GenBank/DDBJ databases">
        <authorList>
            <person name="Hausmann B."/>
        </authorList>
    </citation>
    <scope>NUCLEOTIDE SEQUENCE [LARGE SCALE GENOMIC DNA]</scope>
    <source>
        <strain evidence="4">Peat soil MAG SbA1</strain>
    </source>
</reference>
<keyword evidence="1" id="KW-1133">Transmembrane helix</keyword>
<feature type="signal peptide" evidence="2">
    <location>
        <begin position="1"/>
        <end position="23"/>
    </location>
</feature>
<dbReference type="EMBL" id="OMOD01000006">
    <property type="protein sequence ID" value="SPF32087.1"/>
    <property type="molecule type" value="Genomic_DNA"/>
</dbReference>
<dbReference type="AlphaFoldDB" id="A0A2U3JXQ0"/>
<evidence type="ECO:0000313" key="3">
    <source>
        <dbReference type="EMBL" id="SPF32087.1"/>
    </source>
</evidence>
<gene>
    <name evidence="3" type="ORF">SBA1_1030021</name>
</gene>
<keyword evidence="1" id="KW-0472">Membrane</keyword>
<protein>
    <recommendedName>
        <fullName evidence="5">Polymer-forming cytoskeletal protein</fullName>
    </recommendedName>
</protein>
<evidence type="ECO:0000256" key="2">
    <source>
        <dbReference type="SAM" id="SignalP"/>
    </source>
</evidence>
<accession>A0A2U3JXQ0</accession>
<dbReference type="OrthoDB" id="123117at2"/>
<evidence type="ECO:0000313" key="4">
    <source>
        <dbReference type="Proteomes" id="UP000238701"/>
    </source>
</evidence>
<dbReference type="Proteomes" id="UP000238701">
    <property type="component" value="Unassembled WGS sequence"/>
</dbReference>
<keyword evidence="1" id="KW-0812">Transmembrane</keyword>
<proteinExistence type="predicted"/>
<feature type="transmembrane region" description="Helical" evidence="1">
    <location>
        <begin position="129"/>
        <end position="152"/>
    </location>
</feature>
<name>A0A2U3JXQ0_9BACT</name>
<evidence type="ECO:0008006" key="5">
    <source>
        <dbReference type="Google" id="ProtNLM"/>
    </source>
</evidence>
<sequence>MSFMRCRVSTLLLVVAISTVAFADGSHDRTHVASNINVGPDEQVSEATCFGCSIRVRGQVSGDVTTFGGSIVIEGQGQVGGDATTFGGDVRLDKEVKVHGDVTVFGGRIRRDSAATIGGDVTNMGGPGWIVLIFVIPLFFFGLFVALIVWLVRLLLRPAKPATA</sequence>
<feature type="chain" id="PRO_5015738343" description="Polymer-forming cytoskeletal protein" evidence="2">
    <location>
        <begin position="24"/>
        <end position="164"/>
    </location>
</feature>
<organism evidence="3 4">
    <name type="scientific">Candidatus Sulfotelmatobacter kueseliae</name>
    <dbReference type="NCBI Taxonomy" id="2042962"/>
    <lineage>
        <taxon>Bacteria</taxon>
        <taxon>Pseudomonadati</taxon>
        <taxon>Acidobacteriota</taxon>
        <taxon>Terriglobia</taxon>
        <taxon>Terriglobales</taxon>
        <taxon>Candidatus Korobacteraceae</taxon>
        <taxon>Candidatus Sulfotelmatobacter</taxon>
    </lineage>
</organism>
<evidence type="ECO:0000256" key="1">
    <source>
        <dbReference type="SAM" id="Phobius"/>
    </source>
</evidence>
<keyword evidence="2" id="KW-0732">Signal</keyword>